<protein>
    <submittedName>
        <fullName evidence="6">Histidinol phosphatase</fullName>
    </submittedName>
</protein>
<dbReference type="SMART" id="SM00382">
    <property type="entry name" value="AAA"/>
    <property type="match status" value="1"/>
</dbReference>
<dbReference type="PANTHER" id="PTHR42794:SF2">
    <property type="entry name" value="ABC TRANSPORTER ATP-BINDING PROTEIN"/>
    <property type="match status" value="1"/>
</dbReference>
<dbReference type="Proteomes" id="UP000193558">
    <property type="component" value="Unassembled WGS sequence"/>
</dbReference>
<proteinExistence type="inferred from homology"/>
<evidence type="ECO:0000313" key="6">
    <source>
        <dbReference type="EMBL" id="ORM66605.1"/>
    </source>
</evidence>
<dbReference type="PANTHER" id="PTHR42794">
    <property type="entry name" value="HEMIN IMPORT ATP-BINDING PROTEIN HMUV"/>
    <property type="match status" value="1"/>
</dbReference>
<dbReference type="FunFam" id="3.40.50.300:FF:000134">
    <property type="entry name" value="Iron-enterobactin ABC transporter ATP-binding protein"/>
    <property type="match status" value="1"/>
</dbReference>
<dbReference type="OrthoDB" id="5292475at2"/>
<dbReference type="SUPFAM" id="SSF52540">
    <property type="entry name" value="P-loop containing nucleoside triphosphate hydrolases"/>
    <property type="match status" value="1"/>
</dbReference>
<dbReference type="CDD" id="cd03214">
    <property type="entry name" value="ABC_Iron-Siderophores_B12_Hemin"/>
    <property type="match status" value="1"/>
</dbReference>
<dbReference type="InterPro" id="IPR003593">
    <property type="entry name" value="AAA+_ATPase"/>
</dbReference>
<dbReference type="Pfam" id="PF00005">
    <property type="entry name" value="ABC_tran"/>
    <property type="match status" value="1"/>
</dbReference>
<dbReference type="PROSITE" id="PS50893">
    <property type="entry name" value="ABC_TRANSPORTER_2"/>
    <property type="match status" value="1"/>
</dbReference>
<evidence type="ECO:0000256" key="2">
    <source>
        <dbReference type="ARBA" id="ARBA00022448"/>
    </source>
</evidence>
<dbReference type="AlphaFoldDB" id="A0A1X1CQB3"/>
<dbReference type="InterPro" id="IPR003439">
    <property type="entry name" value="ABC_transporter-like_ATP-bd"/>
</dbReference>
<name>A0A1X1CQB3_9GAMM</name>
<evidence type="ECO:0000259" key="5">
    <source>
        <dbReference type="PROSITE" id="PS50893"/>
    </source>
</evidence>
<dbReference type="InterPro" id="IPR027417">
    <property type="entry name" value="P-loop_NTPase"/>
</dbReference>
<comment type="similarity">
    <text evidence="1">Belongs to the ABC transporter superfamily. Drug exporter-2 (TC 3.A.1.117) family.</text>
</comment>
<evidence type="ECO:0000256" key="4">
    <source>
        <dbReference type="ARBA" id="ARBA00022840"/>
    </source>
</evidence>
<dbReference type="GO" id="GO:0005524">
    <property type="term" value="F:ATP binding"/>
    <property type="evidence" value="ECO:0007669"/>
    <property type="project" value="UniProtKB-KW"/>
</dbReference>
<keyword evidence="3" id="KW-0547">Nucleotide-binding</keyword>
<sequence>MTISVHDLSVQLQARRILTAITLHAPQSKTVGLLGPNGSGKSTLLRALAGLIPGAEAHIHIGKEKLSHLSRLQLARKLAFVPQHAEADDELTVIDIVRLGRTPHRRAFTFWTAEDNAAVQEAVALMQLEKLVDRCWHQLSGGERQRCQIARALAQRPDVLLLDEPVNHLDIQFQLELMRLVSSLPITIVIALHDLNLAAKYCQHLVVLSEGQVVAAGTPADVLTPERISATWRVKAHINTSEVGVLNIQYV</sequence>
<evidence type="ECO:0000256" key="3">
    <source>
        <dbReference type="ARBA" id="ARBA00022741"/>
    </source>
</evidence>
<keyword evidence="4" id="KW-0067">ATP-binding</keyword>
<comment type="caution">
    <text evidence="6">The sequence shown here is derived from an EMBL/GenBank/DDBJ whole genome shotgun (WGS) entry which is preliminary data.</text>
</comment>
<gene>
    <name evidence="6" type="ORF">HA51_23540</name>
</gene>
<dbReference type="EMBL" id="MLFR01000037">
    <property type="protein sequence ID" value="ORM66605.1"/>
    <property type="molecule type" value="Genomic_DNA"/>
</dbReference>
<organism evidence="6 7">
    <name type="scientific">Pantoea rwandensis</name>
    <dbReference type="NCBI Taxonomy" id="1076550"/>
    <lineage>
        <taxon>Bacteria</taxon>
        <taxon>Pseudomonadati</taxon>
        <taxon>Pseudomonadota</taxon>
        <taxon>Gammaproteobacteria</taxon>
        <taxon>Enterobacterales</taxon>
        <taxon>Erwiniaceae</taxon>
        <taxon>Pantoea</taxon>
    </lineage>
</organism>
<evidence type="ECO:0000256" key="1">
    <source>
        <dbReference type="ARBA" id="ARBA00006526"/>
    </source>
</evidence>
<dbReference type="Gene3D" id="3.40.50.300">
    <property type="entry name" value="P-loop containing nucleotide triphosphate hydrolases"/>
    <property type="match status" value="1"/>
</dbReference>
<dbReference type="RefSeq" id="WP_084937638.1">
    <property type="nucleotide sequence ID" value="NZ_MLFR01000037.1"/>
</dbReference>
<accession>A0A1X1CQB3</accession>
<dbReference type="GO" id="GO:0016887">
    <property type="term" value="F:ATP hydrolysis activity"/>
    <property type="evidence" value="ECO:0007669"/>
    <property type="project" value="InterPro"/>
</dbReference>
<keyword evidence="2" id="KW-0813">Transport</keyword>
<evidence type="ECO:0000313" key="7">
    <source>
        <dbReference type="Proteomes" id="UP000193558"/>
    </source>
</evidence>
<feature type="domain" description="ABC transporter" evidence="5">
    <location>
        <begin position="3"/>
        <end position="235"/>
    </location>
</feature>
<reference evidence="6 7" key="1">
    <citation type="journal article" date="2017" name="Antonie Van Leeuwenhoek">
        <title>Phylogenomic resolution of the bacterial genus Pantoea and its relationship with Erwinia and Tatumella.</title>
        <authorList>
            <person name="Palmer M."/>
            <person name="Steenkamp E.T."/>
            <person name="Coetzee M.P."/>
            <person name="Chan W.Y."/>
            <person name="van Zyl E."/>
            <person name="De Maayer P."/>
            <person name="Coutinho T.A."/>
            <person name="Blom J."/>
            <person name="Smits T.H."/>
            <person name="Duffy B."/>
            <person name="Venter S.N."/>
        </authorList>
    </citation>
    <scope>NUCLEOTIDE SEQUENCE [LARGE SCALE GENOMIC DNA]</scope>
    <source>
        <strain evidence="6 7">LMG 26275</strain>
    </source>
</reference>